<protein>
    <submittedName>
        <fullName evidence="1">Uncharacterized protein</fullName>
    </submittedName>
</protein>
<dbReference type="RefSeq" id="WP_051677999.1">
    <property type="nucleotide sequence ID" value="NZ_JJRY01000001.1"/>
</dbReference>
<dbReference type="OrthoDB" id="2156961at2"/>
<gene>
    <name evidence="1" type="ORF">M670_00155</name>
</gene>
<evidence type="ECO:0000313" key="1">
    <source>
        <dbReference type="EMBL" id="KEF40139.1"/>
    </source>
</evidence>
<evidence type="ECO:0000313" key="2">
    <source>
        <dbReference type="Proteomes" id="UP000027936"/>
    </source>
</evidence>
<proteinExistence type="predicted"/>
<dbReference type="AlphaFoldDB" id="A0A072NR58"/>
<reference evidence="1 2" key="1">
    <citation type="submission" date="2014-04" db="EMBL/GenBank/DDBJ databases">
        <title>Draft genome sequence of Bacillus azotoformans MEV2011, a (co-) denitrifying strain unable to grow in the presence of oxygen.</title>
        <authorList>
            <person name="Nielsen M."/>
            <person name="Schreiber L."/>
            <person name="Finster K."/>
            <person name="Schramm A."/>
        </authorList>
    </citation>
    <scope>NUCLEOTIDE SEQUENCE [LARGE SCALE GENOMIC DNA]</scope>
    <source>
        <strain evidence="1 2">MEV2011</strain>
    </source>
</reference>
<organism evidence="1 2">
    <name type="scientific">Schinkia azotoformans MEV2011</name>
    <dbReference type="NCBI Taxonomy" id="1348973"/>
    <lineage>
        <taxon>Bacteria</taxon>
        <taxon>Bacillati</taxon>
        <taxon>Bacillota</taxon>
        <taxon>Bacilli</taxon>
        <taxon>Bacillales</taxon>
        <taxon>Bacillaceae</taxon>
        <taxon>Calidifontibacillus/Schinkia group</taxon>
        <taxon>Schinkia</taxon>
    </lineage>
</organism>
<accession>A0A072NR58</accession>
<comment type="caution">
    <text evidence="1">The sequence shown here is derived from an EMBL/GenBank/DDBJ whole genome shotgun (WGS) entry which is preliminary data.</text>
</comment>
<name>A0A072NR58_SCHAZ</name>
<dbReference type="Proteomes" id="UP000027936">
    <property type="component" value="Unassembled WGS sequence"/>
</dbReference>
<dbReference type="PATRIC" id="fig|1348973.3.peg.150"/>
<sequence length="73" mass="8796">MKGQEVKKIPWHKRIYALYKGDEYVTDGTIREISKETNKSIYFLKYMTYPSYEKRFGNGPKRLRMVLLDDELD</sequence>
<dbReference type="EMBL" id="JJRY01000001">
    <property type="protein sequence ID" value="KEF40139.1"/>
    <property type="molecule type" value="Genomic_DNA"/>
</dbReference>